<accession>A0A265NAJ9</accession>
<dbReference type="InterPro" id="IPR046632">
    <property type="entry name" value="DUF6744"/>
</dbReference>
<sequence length="310" mass="35713">MSFFHEIQRREMSYMMNIQDLTAVNKGKTESFLGHLTWYSVGKQLVQTKELELKLNDAGLDQVWMPKPIRSADAFRRATKEIEQRKATSNPSVFENVLIREVYSDKGMVQRNIVIETVDQNGKRLSYESKAGIITLDKEKSTMSLDADKPIIRELYQEAERKFVIYKNHYSAQQLRIMVSKLLQSFAPTPVRKSGGIYFVPAVMNIELSKLVHFIMSLENSEAYKIPVIDNTSNRNMVNNKLLEHLNTVLDGCENSDDLNKGKVKVLIEEANGIIKNYRNYKSILNEESQQMEQAIFAIRSEIARMMAEM</sequence>
<protein>
    <submittedName>
        <fullName evidence="1">Uncharacterized protein</fullName>
    </submittedName>
</protein>
<dbReference type="Proteomes" id="UP000216498">
    <property type="component" value="Unassembled WGS sequence"/>
</dbReference>
<gene>
    <name evidence="1" type="ORF">CIL03_08625</name>
</gene>
<evidence type="ECO:0000313" key="1">
    <source>
        <dbReference type="EMBL" id="OZU89070.1"/>
    </source>
</evidence>
<comment type="caution">
    <text evidence="1">The sequence shown here is derived from an EMBL/GenBank/DDBJ whole genome shotgun (WGS) entry which is preliminary data.</text>
</comment>
<proteinExistence type="predicted"/>
<dbReference type="Pfam" id="PF20529">
    <property type="entry name" value="DUF6744"/>
    <property type="match status" value="1"/>
</dbReference>
<organism evidence="1 2">
    <name type="scientific">Virgibacillus indicus</name>
    <dbReference type="NCBI Taxonomy" id="2024554"/>
    <lineage>
        <taxon>Bacteria</taxon>
        <taxon>Bacillati</taxon>
        <taxon>Bacillota</taxon>
        <taxon>Bacilli</taxon>
        <taxon>Bacillales</taxon>
        <taxon>Bacillaceae</taxon>
        <taxon>Virgibacillus</taxon>
    </lineage>
</organism>
<reference evidence="1 2" key="1">
    <citation type="submission" date="2017-08" db="EMBL/GenBank/DDBJ databases">
        <title>Virgibacillus indicus sp. nov. and Virgibacillus profoundi sp. nov, two moderately halophilic bacteria isolated from marine sediment by using the Microfluidic Streak Plate.</title>
        <authorList>
            <person name="Xu B."/>
            <person name="Hu B."/>
            <person name="Wang J."/>
            <person name="Zhu Y."/>
            <person name="Huang L."/>
            <person name="Du W."/>
            <person name="Huang Y."/>
        </authorList>
    </citation>
    <scope>NUCLEOTIDE SEQUENCE [LARGE SCALE GENOMIC DNA]</scope>
    <source>
        <strain evidence="1 2">IO3-P2-C2</strain>
    </source>
</reference>
<name>A0A265NAJ9_9BACI</name>
<evidence type="ECO:0000313" key="2">
    <source>
        <dbReference type="Proteomes" id="UP000216498"/>
    </source>
</evidence>
<dbReference type="EMBL" id="NPMS01000003">
    <property type="protein sequence ID" value="OZU89070.1"/>
    <property type="molecule type" value="Genomic_DNA"/>
</dbReference>
<keyword evidence="2" id="KW-1185">Reference proteome</keyword>
<dbReference type="AlphaFoldDB" id="A0A265NAJ9"/>